<evidence type="ECO:0000256" key="3">
    <source>
        <dbReference type="ARBA" id="ARBA00022927"/>
    </source>
</evidence>
<dbReference type="CDD" id="cd15887">
    <property type="entry name" value="SNARE_SNAP29N"/>
    <property type="match status" value="1"/>
</dbReference>
<evidence type="ECO:0000256" key="5">
    <source>
        <dbReference type="SAM" id="Coils"/>
    </source>
</evidence>
<organism evidence="8">
    <name type="scientific">Timema californicum</name>
    <name type="common">California timema</name>
    <name type="synonym">Walking stick</name>
    <dbReference type="NCBI Taxonomy" id="61474"/>
    <lineage>
        <taxon>Eukaryota</taxon>
        <taxon>Metazoa</taxon>
        <taxon>Ecdysozoa</taxon>
        <taxon>Arthropoda</taxon>
        <taxon>Hexapoda</taxon>
        <taxon>Insecta</taxon>
        <taxon>Pterygota</taxon>
        <taxon>Neoptera</taxon>
        <taxon>Polyneoptera</taxon>
        <taxon>Phasmatodea</taxon>
        <taxon>Timematodea</taxon>
        <taxon>Timematoidea</taxon>
        <taxon>Timematidae</taxon>
        <taxon>Timema</taxon>
    </lineage>
</organism>
<sequence>MANRYLSDSNNSFFALEDDVDDETFLRSSTANSSGYTLPNNSYQNRSTYEDKRLQLLERKKQIEENTIKSSERSISLLRDSEQIGVATAEELMRQREQLERTEQRLDDINATLRFSQKHIQGIKSVFGSLKNYLSGKAVEPAPSTSSKDLLSKSNSSSETSGAPSGKFDQSMTGQGAMPSADTHPVTTLMCLTVQLDLVSFYHTCTGRVTHHLYCLDTPQSMFSEPSVTTPPQYTA</sequence>
<keyword evidence="2" id="KW-0813">Transport</keyword>
<evidence type="ECO:0000256" key="2">
    <source>
        <dbReference type="ARBA" id="ARBA00022448"/>
    </source>
</evidence>
<evidence type="ECO:0000256" key="1">
    <source>
        <dbReference type="ARBA" id="ARBA00009480"/>
    </source>
</evidence>
<feature type="coiled-coil region" evidence="5">
    <location>
        <begin position="46"/>
        <end position="119"/>
    </location>
</feature>
<dbReference type="EMBL" id="OE179144">
    <property type="protein sequence ID" value="CAD7567679.1"/>
    <property type="molecule type" value="Genomic_DNA"/>
</dbReference>
<evidence type="ECO:0000259" key="7">
    <source>
        <dbReference type="PROSITE" id="PS50192"/>
    </source>
</evidence>
<dbReference type="GO" id="GO:0031629">
    <property type="term" value="P:synaptic vesicle fusion to presynaptic active zone membrane"/>
    <property type="evidence" value="ECO:0007669"/>
    <property type="project" value="TreeGrafter"/>
</dbReference>
<keyword evidence="3" id="KW-0653">Protein transport</keyword>
<dbReference type="Pfam" id="PF12352">
    <property type="entry name" value="V-SNARE_C"/>
    <property type="match status" value="1"/>
</dbReference>
<dbReference type="PANTHER" id="PTHR19305">
    <property type="entry name" value="SYNAPTOSOMAL ASSOCIATED PROTEIN"/>
    <property type="match status" value="1"/>
</dbReference>
<dbReference type="FunFam" id="1.20.5.110:FF:000041">
    <property type="entry name" value="Synaptosomal-associated protein 29"/>
    <property type="match status" value="1"/>
</dbReference>
<dbReference type="GO" id="GO:0031201">
    <property type="term" value="C:SNARE complex"/>
    <property type="evidence" value="ECO:0007669"/>
    <property type="project" value="TreeGrafter"/>
</dbReference>
<comment type="similarity">
    <text evidence="1">Belongs to the SNAP-25 family.</text>
</comment>
<keyword evidence="4 5" id="KW-0175">Coiled coil</keyword>
<dbReference type="PROSITE" id="PS50192">
    <property type="entry name" value="T_SNARE"/>
    <property type="match status" value="1"/>
</dbReference>
<evidence type="ECO:0000256" key="4">
    <source>
        <dbReference type="ARBA" id="ARBA00023054"/>
    </source>
</evidence>
<dbReference type="GO" id="GO:0005484">
    <property type="term" value="F:SNAP receptor activity"/>
    <property type="evidence" value="ECO:0007669"/>
    <property type="project" value="TreeGrafter"/>
</dbReference>
<feature type="domain" description="T-SNARE coiled-coil homology" evidence="7">
    <location>
        <begin position="61"/>
        <end position="123"/>
    </location>
</feature>
<dbReference type="GO" id="GO:0016082">
    <property type="term" value="P:synaptic vesicle priming"/>
    <property type="evidence" value="ECO:0007669"/>
    <property type="project" value="TreeGrafter"/>
</dbReference>
<dbReference type="GO" id="GO:0019905">
    <property type="term" value="F:syntaxin binding"/>
    <property type="evidence" value="ECO:0007669"/>
    <property type="project" value="TreeGrafter"/>
</dbReference>
<protein>
    <submittedName>
        <fullName evidence="8">(California timema) hypothetical protein</fullName>
    </submittedName>
</protein>
<dbReference type="GO" id="GO:0098793">
    <property type="term" value="C:presynapse"/>
    <property type="evidence" value="ECO:0007669"/>
    <property type="project" value="GOC"/>
</dbReference>
<name>A0A7R9IVI7_TIMCA</name>
<proteinExistence type="inferred from homology"/>
<dbReference type="SUPFAM" id="SSF58038">
    <property type="entry name" value="SNARE fusion complex"/>
    <property type="match status" value="1"/>
</dbReference>
<dbReference type="Gene3D" id="1.20.5.110">
    <property type="match status" value="1"/>
</dbReference>
<reference evidence="8" key="1">
    <citation type="submission" date="2020-11" db="EMBL/GenBank/DDBJ databases">
        <authorList>
            <person name="Tran Van P."/>
        </authorList>
    </citation>
    <scope>NUCLEOTIDE SEQUENCE</scope>
</reference>
<accession>A0A7R9IVI7</accession>
<feature type="compositionally biased region" description="Low complexity" evidence="6">
    <location>
        <begin position="144"/>
        <end position="161"/>
    </location>
</feature>
<feature type="region of interest" description="Disordered" evidence="6">
    <location>
        <begin position="138"/>
        <end position="180"/>
    </location>
</feature>
<dbReference type="AlphaFoldDB" id="A0A7R9IVI7"/>
<evidence type="ECO:0000256" key="6">
    <source>
        <dbReference type="SAM" id="MobiDB-lite"/>
    </source>
</evidence>
<dbReference type="GO" id="GO:0015031">
    <property type="term" value="P:protein transport"/>
    <property type="evidence" value="ECO:0007669"/>
    <property type="project" value="UniProtKB-KW"/>
</dbReference>
<dbReference type="InterPro" id="IPR000727">
    <property type="entry name" value="T_SNARE_dom"/>
</dbReference>
<gene>
    <name evidence="8" type="ORF">TCMB3V08_LOCUS461</name>
</gene>
<dbReference type="GO" id="GO:0005886">
    <property type="term" value="C:plasma membrane"/>
    <property type="evidence" value="ECO:0007669"/>
    <property type="project" value="TreeGrafter"/>
</dbReference>
<dbReference type="PANTHER" id="PTHR19305:SF9">
    <property type="entry name" value="SYNAPTOSOMAL-ASSOCIATED PROTEIN 29"/>
    <property type="match status" value="1"/>
</dbReference>
<evidence type="ECO:0000313" key="8">
    <source>
        <dbReference type="EMBL" id="CAD7567679.1"/>
    </source>
</evidence>